<reference evidence="9" key="1">
    <citation type="submission" date="2024-02" db="UniProtKB">
        <authorList>
            <consortium name="WormBaseParasite"/>
        </authorList>
    </citation>
    <scope>IDENTIFICATION</scope>
</reference>
<dbReference type="Pfam" id="PF26356">
    <property type="entry name" value="Pelota_N"/>
    <property type="match status" value="1"/>
</dbReference>
<dbReference type="InterPro" id="IPR042226">
    <property type="entry name" value="eFR1_2_sf"/>
</dbReference>
<dbReference type="InterPro" id="IPR005141">
    <property type="entry name" value="eRF1_2"/>
</dbReference>
<dbReference type="InterPro" id="IPR058547">
    <property type="entry name" value="Pelota_N"/>
</dbReference>
<dbReference type="SUPFAM" id="SSF55315">
    <property type="entry name" value="L30e-like"/>
    <property type="match status" value="1"/>
</dbReference>
<dbReference type="FunFam" id="3.30.1330.30:FF:000008">
    <property type="entry name" value="Protein pelota homolog"/>
    <property type="match status" value="1"/>
</dbReference>
<dbReference type="WBParaSite" id="MBELARI_LOCUS11070">
    <property type="protein sequence ID" value="MBELARI_LOCUS11070"/>
    <property type="gene ID" value="MBELARI_LOCUS11070"/>
</dbReference>
<dbReference type="Gene3D" id="3.30.1330.30">
    <property type="match status" value="1"/>
</dbReference>
<dbReference type="NCBIfam" id="TIGR00111">
    <property type="entry name" value="pelota"/>
    <property type="match status" value="1"/>
</dbReference>
<dbReference type="InterPro" id="IPR004405">
    <property type="entry name" value="TF_pelota"/>
</dbReference>
<evidence type="ECO:0000313" key="8">
    <source>
        <dbReference type="Proteomes" id="UP000887575"/>
    </source>
</evidence>
<name>A0AAF3EAX1_9BILA</name>
<evidence type="ECO:0000256" key="3">
    <source>
        <dbReference type="ARBA" id="ARBA00009504"/>
    </source>
</evidence>
<dbReference type="GO" id="GO:0070966">
    <property type="term" value="P:nuclear-transcribed mRNA catabolic process, no-go decay"/>
    <property type="evidence" value="ECO:0007669"/>
    <property type="project" value="InterPro"/>
</dbReference>
<dbReference type="InterPro" id="IPR029064">
    <property type="entry name" value="Ribosomal_eL30-like_sf"/>
</dbReference>
<dbReference type="Pfam" id="PF03464">
    <property type="entry name" value="eRF1_2"/>
    <property type="match status" value="1"/>
</dbReference>
<accession>A0AAF3EAX1</accession>
<dbReference type="GO" id="GO:0005737">
    <property type="term" value="C:cytoplasm"/>
    <property type="evidence" value="ECO:0007669"/>
    <property type="project" value="UniProtKB-SubCell"/>
</dbReference>
<proteinExistence type="inferred from homology"/>
<dbReference type="SUPFAM" id="SSF159065">
    <property type="entry name" value="Dom34/Pelota N-terminal domain-like"/>
    <property type="match status" value="1"/>
</dbReference>
<dbReference type="InterPro" id="IPR038069">
    <property type="entry name" value="Pelota/DOM34_N"/>
</dbReference>
<comment type="subcellular location">
    <subcellularLocation>
        <location evidence="2 6">Cytoplasm</location>
    </subcellularLocation>
</comment>
<dbReference type="FunFam" id="2.30.30.870:FF:000001">
    <property type="entry name" value="Protein pelota homolog"/>
    <property type="match status" value="1"/>
</dbReference>
<keyword evidence="4 6" id="KW-0963">Cytoplasm</keyword>
<evidence type="ECO:0000256" key="2">
    <source>
        <dbReference type="ARBA" id="ARBA00004496"/>
    </source>
</evidence>
<dbReference type="AlphaFoldDB" id="A0AAF3EAX1"/>
<evidence type="ECO:0000256" key="6">
    <source>
        <dbReference type="RuleBase" id="RU362019"/>
    </source>
</evidence>
<dbReference type="GO" id="GO:0070651">
    <property type="term" value="P:nonfunctional rRNA decay"/>
    <property type="evidence" value="ECO:0007669"/>
    <property type="project" value="TreeGrafter"/>
</dbReference>
<comment type="cofactor">
    <cofactor evidence="1 6">
        <name>a divalent metal cation</name>
        <dbReference type="ChEBI" id="CHEBI:60240"/>
    </cofactor>
</comment>
<dbReference type="InterPro" id="IPR005142">
    <property type="entry name" value="eRF1_3"/>
</dbReference>
<evidence type="ECO:0000256" key="4">
    <source>
        <dbReference type="ARBA" id="ARBA00022490"/>
    </source>
</evidence>
<comment type="function">
    <text evidence="6">Component of the Pelota-HBS1L complex, a complex that recognizes stalled ribosomes and triggers the No-Go Decay (NGD) pathway. In the Pelota-HBS1L complex, pelo recognizes ribosomes stalled at the 3' end of an mRNA and engages stalled ribosomes by destabilizing mRNA in the mRNA channel.</text>
</comment>
<organism evidence="8 9">
    <name type="scientific">Mesorhabditis belari</name>
    <dbReference type="NCBI Taxonomy" id="2138241"/>
    <lineage>
        <taxon>Eukaryota</taxon>
        <taxon>Metazoa</taxon>
        <taxon>Ecdysozoa</taxon>
        <taxon>Nematoda</taxon>
        <taxon>Chromadorea</taxon>
        <taxon>Rhabditida</taxon>
        <taxon>Rhabditina</taxon>
        <taxon>Rhabditomorpha</taxon>
        <taxon>Rhabditoidea</taxon>
        <taxon>Rhabditidae</taxon>
        <taxon>Mesorhabditinae</taxon>
        <taxon>Mesorhabditis</taxon>
    </lineage>
</organism>
<comment type="similarity">
    <text evidence="3 6">Belongs to the eukaryotic release factor 1 family. Pelota subfamily.</text>
</comment>
<dbReference type="GO" id="GO:0046872">
    <property type="term" value="F:metal ion binding"/>
    <property type="evidence" value="ECO:0007669"/>
    <property type="project" value="UniProtKB-KW"/>
</dbReference>
<dbReference type="GO" id="GO:0071025">
    <property type="term" value="P:RNA surveillance"/>
    <property type="evidence" value="ECO:0007669"/>
    <property type="project" value="InterPro"/>
</dbReference>
<evidence type="ECO:0000313" key="9">
    <source>
        <dbReference type="WBParaSite" id="MBELARI_LOCUS11070"/>
    </source>
</evidence>
<dbReference type="PANTHER" id="PTHR10853:SF0">
    <property type="entry name" value="PROTEIN PELOTA HOMOLOG"/>
    <property type="match status" value="1"/>
</dbReference>
<keyword evidence="8" id="KW-1185">Reference proteome</keyword>
<dbReference type="PANTHER" id="PTHR10853">
    <property type="entry name" value="PELOTA"/>
    <property type="match status" value="1"/>
</dbReference>
<dbReference type="GO" id="GO:0032790">
    <property type="term" value="P:ribosome disassembly"/>
    <property type="evidence" value="ECO:0007669"/>
    <property type="project" value="TreeGrafter"/>
</dbReference>
<dbReference type="GO" id="GO:0070481">
    <property type="term" value="P:nuclear-transcribed mRNA catabolic process, non-stop decay"/>
    <property type="evidence" value="ECO:0007669"/>
    <property type="project" value="InterPro"/>
</dbReference>
<protein>
    <recommendedName>
        <fullName evidence="6">Protein pelota homolog</fullName>
    </recommendedName>
</protein>
<dbReference type="Pfam" id="PF03465">
    <property type="entry name" value="eRF1_3"/>
    <property type="match status" value="1"/>
</dbReference>
<dbReference type="FunFam" id="3.30.420.60:FF:000002">
    <property type="entry name" value="Protein pelota homolog"/>
    <property type="match status" value="1"/>
</dbReference>
<evidence type="ECO:0000256" key="5">
    <source>
        <dbReference type="ARBA" id="ARBA00022723"/>
    </source>
</evidence>
<dbReference type="Gene3D" id="2.30.30.870">
    <property type="entry name" value="Pelota, domain A"/>
    <property type="match status" value="1"/>
</dbReference>
<dbReference type="Gene3D" id="3.30.420.60">
    <property type="entry name" value="eRF1 domain 2"/>
    <property type="match status" value="1"/>
</dbReference>
<dbReference type="SMART" id="SM01194">
    <property type="entry name" value="eRF1_1"/>
    <property type="match status" value="1"/>
</dbReference>
<sequence>MKQIRRSIERGGPGFVTLLPDEAEDMWHIYNLIRVGDIVQSQTIRKVINESTTGSTSSQRVHVRLTIEVEKIDFDPSESTLHLKGKNREENDLVKLGAYHTLDLEPSRKFTLKKIEWDTIDLERLDTALDPTTQADVAAVVLHEGLAHVCLLTPSMTLVRAKIDMQVPRKRKGFTSQHEKGIIRFLDATAAAFLKHVDFKIVKCCLIASRGFLNQQFMDHLVAYADNQGKKFTSEQKGKFLLAHSSSGFKHSLKEVLEDPNVAARLTDTKAQGEVKALKQFFEYMSIEPDRAYYGYKHVAHANAEQAIETLLIADSLFRSQDIATRKRYVKLVESARQNGANVLIFSSMHVSGEQLALLTGCAAILRFAMPELDEEQMSDDDEKRPEEESIS</sequence>
<keyword evidence="5 6" id="KW-0479">Metal-binding</keyword>
<dbReference type="InterPro" id="IPR005140">
    <property type="entry name" value="eRF1_Pelota-like_N"/>
</dbReference>
<feature type="domain" description="eRF1/Pelota-like N-terminal" evidence="7">
    <location>
        <begin position="1"/>
        <end position="130"/>
    </location>
</feature>
<evidence type="ECO:0000256" key="1">
    <source>
        <dbReference type="ARBA" id="ARBA00001968"/>
    </source>
</evidence>
<dbReference type="Proteomes" id="UP000887575">
    <property type="component" value="Unassembled WGS sequence"/>
</dbReference>
<dbReference type="SUPFAM" id="SSF53137">
    <property type="entry name" value="Translational machinery components"/>
    <property type="match status" value="1"/>
</dbReference>
<evidence type="ECO:0000259" key="7">
    <source>
        <dbReference type="SMART" id="SM01194"/>
    </source>
</evidence>